<organism evidence="10 11">
    <name type="scientific">Ectobacillus funiculus</name>
    <dbReference type="NCBI Taxonomy" id="137993"/>
    <lineage>
        <taxon>Bacteria</taxon>
        <taxon>Bacillati</taxon>
        <taxon>Bacillota</taxon>
        <taxon>Bacilli</taxon>
        <taxon>Bacillales</taxon>
        <taxon>Bacillaceae</taxon>
        <taxon>Ectobacillus</taxon>
    </lineage>
</organism>
<comment type="caution">
    <text evidence="10">The sequence shown here is derived from an EMBL/GenBank/DDBJ whole genome shotgun (WGS) entry which is preliminary data.</text>
</comment>
<protein>
    <submittedName>
        <fullName evidence="10">D-alanyl-D-alanine carboxypeptidase family protein</fullName>
        <ecNumber evidence="10">3.4.-.-</ecNumber>
    </submittedName>
</protein>
<name>A0ABV5WA85_9BACI</name>
<gene>
    <name evidence="10" type="ORF">ACFFMS_00685</name>
</gene>
<dbReference type="PRINTS" id="PR00725">
    <property type="entry name" value="DADACBPTASE1"/>
</dbReference>
<dbReference type="EC" id="3.4.-.-" evidence="10"/>
<evidence type="ECO:0000256" key="6">
    <source>
        <dbReference type="ARBA" id="ARBA00023316"/>
    </source>
</evidence>
<evidence type="ECO:0000256" key="2">
    <source>
        <dbReference type="ARBA" id="ARBA00022729"/>
    </source>
</evidence>
<dbReference type="RefSeq" id="WP_379947346.1">
    <property type="nucleotide sequence ID" value="NZ_JBHMAF010000004.1"/>
</dbReference>
<keyword evidence="3 10" id="KW-0378">Hydrolase</keyword>
<dbReference type="InterPro" id="IPR001967">
    <property type="entry name" value="Peptidase_S11_N"/>
</dbReference>
<dbReference type="PROSITE" id="PS51257">
    <property type="entry name" value="PROKAR_LIPOPROTEIN"/>
    <property type="match status" value="1"/>
</dbReference>
<keyword evidence="5" id="KW-0573">Peptidoglycan synthesis</keyword>
<dbReference type="PANTHER" id="PTHR21581">
    <property type="entry name" value="D-ALANYL-D-ALANINE CARBOXYPEPTIDASE"/>
    <property type="match status" value="1"/>
</dbReference>
<evidence type="ECO:0000313" key="11">
    <source>
        <dbReference type="Proteomes" id="UP001589609"/>
    </source>
</evidence>
<evidence type="ECO:0000256" key="5">
    <source>
        <dbReference type="ARBA" id="ARBA00022984"/>
    </source>
</evidence>
<dbReference type="PANTHER" id="PTHR21581:SF6">
    <property type="entry name" value="TRAFFICKING PROTEIN PARTICLE COMPLEX SUBUNIT 12"/>
    <property type="match status" value="1"/>
</dbReference>
<comment type="similarity">
    <text evidence="1 7">Belongs to the peptidase S11 family.</text>
</comment>
<dbReference type="Proteomes" id="UP001589609">
    <property type="component" value="Unassembled WGS sequence"/>
</dbReference>
<dbReference type="Pfam" id="PF00768">
    <property type="entry name" value="Peptidase_S11"/>
    <property type="match status" value="1"/>
</dbReference>
<dbReference type="InterPro" id="IPR018044">
    <property type="entry name" value="Peptidase_S11"/>
</dbReference>
<evidence type="ECO:0000256" key="8">
    <source>
        <dbReference type="SAM" id="SignalP"/>
    </source>
</evidence>
<keyword evidence="4" id="KW-0133">Cell shape</keyword>
<keyword evidence="6" id="KW-0961">Cell wall biogenesis/degradation</keyword>
<evidence type="ECO:0000256" key="7">
    <source>
        <dbReference type="RuleBase" id="RU004016"/>
    </source>
</evidence>
<evidence type="ECO:0000259" key="9">
    <source>
        <dbReference type="Pfam" id="PF00768"/>
    </source>
</evidence>
<keyword evidence="10" id="KW-0121">Carboxypeptidase</keyword>
<keyword evidence="10" id="KW-0645">Protease</keyword>
<accession>A0ABV5WA85</accession>
<evidence type="ECO:0000256" key="1">
    <source>
        <dbReference type="ARBA" id="ARBA00007164"/>
    </source>
</evidence>
<dbReference type="InterPro" id="IPR012338">
    <property type="entry name" value="Beta-lactam/transpept-like"/>
</dbReference>
<feature type="chain" id="PRO_5046358453" evidence="8">
    <location>
        <begin position="25"/>
        <end position="275"/>
    </location>
</feature>
<dbReference type="SUPFAM" id="SSF56601">
    <property type="entry name" value="beta-lactamase/transpeptidase-like"/>
    <property type="match status" value="1"/>
</dbReference>
<dbReference type="EMBL" id="JBHMAF010000004">
    <property type="protein sequence ID" value="MFB9757071.1"/>
    <property type="molecule type" value="Genomic_DNA"/>
</dbReference>
<dbReference type="GO" id="GO:0004180">
    <property type="term" value="F:carboxypeptidase activity"/>
    <property type="evidence" value="ECO:0007669"/>
    <property type="project" value="UniProtKB-KW"/>
</dbReference>
<proteinExistence type="inferred from homology"/>
<feature type="domain" description="Peptidase S11 D-alanyl-D-alanine carboxypeptidase A N-terminal" evidence="9">
    <location>
        <begin position="30"/>
        <end position="259"/>
    </location>
</feature>
<keyword evidence="2 8" id="KW-0732">Signal</keyword>
<evidence type="ECO:0000256" key="3">
    <source>
        <dbReference type="ARBA" id="ARBA00022801"/>
    </source>
</evidence>
<evidence type="ECO:0000313" key="10">
    <source>
        <dbReference type="EMBL" id="MFB9757071.1"/>
    </source>
</evidence>
<reference evidence="10 11" key="1">
    <citation type="submission" date="2024-09" db="EMBL/GenBank/DDBJ databases">
        <authorList>
            <person name="Sun Q."/>
            <person name="Mori K."/>
        </authorList>
    </citation>
    <scope>NUCLEOTIDE SEQUENCE [LARGE SCALE GENOMIC DNA]</scope>
    <source>
        <strain evidence="10 11">JCM 11201</strain>
    </source>
</reference>
<evidence type="ECO:0000256" key="4">
    <source>
        <dbReference type="ARBA" id="ARBA00022960"/>
    </source>
</evidence>
<feature type="signal peptide" evidence="8">
    <location>
        <begin position="1"/>
        <end position="24"/>
    </location>
</feature>
<dbReference type="Gene3D" id="3.40.710.10">
    <property type="entry name" value="DD-peptidase/beta-lactamase superfamily"/>
    <property type="match status" value="1"/>
</dbReference>
<keyword evidence="11" id="KW-1185">Reference proteome</keyword>
<sequence length="275" mass="30205">MKKKVIITSSIVAIACLLFFTFQPKPETKVHANQPNIYAKSGIAIDATTGEILYGKNEHTTAQPGSLVKLMTALLLLERMQPEDEVTITQHALDTEEGTKKIKLQAGEKLKRDEALRLMLVISVDPVAESVAEQLAGSKEKFTALMNRRAKELGSKNPSFKNASGIDAWGQHMSPYDLALIAKELLKHPEAVKAMQTVTAPIQTSLQDTTITNNGRKDLFHDPYALASKSGRTNIGGYTLAAVYEKDGKRVISIVLTDDEEHLYKDGAIMAHYSL</sequence>